<sequence>MLEPANAGLKSELFFHIFIVPLNNQIFLNNILHTSLIFIVSYISVNVYLYKQQFTFHIFK</sequence>
<comment type="caution">
    <text evidence="2">The sequence shown here is derived from an EMBL/GenBank/DDBJ whole genome shotgun (WGS) entry which is preliminary data.</text>
</comment>
<name>J8D487_BACCE</name>
<keyword evidence="1" id="KW-0812">Transmembrane</keyword>
<dbReference type="AlphaFoldDB" id="J8D487"/>
<evidence type="ECO:0000313" key="3">
    <source>
        <dbReference type="Proteomes" id="UP000006977"/>
    </source>
</evidence>
<evidence type="ECO:0000256" key="1">
    <source>
        <dbReference type="SAM" id="Phobius"/>
    </source>
</evidence>
<dbReference type="Proteomes" id="UP000006977">
    <property type="component" value="Unassembled WGS sequence"/>
</dbReference>
<keyword evidence="1" id="KW-1133">Transmembrane helix</keyword>
<dbReference type="HOGENOM" id="CLU_2931393_0_0_9"/>
<feature type="transmembrane region" description="Helical" evidence="1">
    <location>
        <begin position="31"/>
        <end position="50"/>
    </location>
</feature>
<organism evidence="2 3">
    <name type="scientific">Bacillus cereus HuA4-10</name>
    <dbReference type="NCBI Taxonomy" id="1053206"/>
    <lineage>
        <taxon>Bacteria</taxon>
        <taxon>Bacillati</taxon>
        <taxon>Bacillota</taxon>
        <taxon>Bacilli</taxon>
        <taxon>Bacillales</taxon>
        <taxon>Bacillaceae</taxon>
        <taxon>Bacillus</taxon>
        <taxon>Bacillus cereus group</taxon>
    </lineage>
</organism>
<evidence type="ECO:0000313" key="2">
    <source>
        <dbReference type="EMBL" id="EJQ74312.1"/>
    </source>
</evidence>
<accession>J8D487</accession>
<reference evidence="2 3" key="1">
    <citation type="submission" date="2012-04" db="EMBL/GenBank/DDBJ databases">
        <title>The Genome Sequence of Bacillus cereus HuA4-10.</title>
        <authorList>
            <consortium name="The Broad Institute Genome Sequencing Platform"/>
            <consortium name="The Broad Institute Genome Sequencing Center for Infectious Disease"/>
            <person name="Feldgarden M."/>
            <person name="Van der Auwera G.A."/>
            <person name="Mahillon J."/>
            <person name="Duprez V."/>
            <person name="Timmery S."/>
            <person name="Mattelet C."/>
            <person name="Dierick K."/>
            <person name="Sun M."/>
            <person name="Yu Z."/>
            <person name="Zhu L."/>
            <person name="Hu X."/>
            <person name="Shank E.B."/>
            <person name="Swiecicka I."/>
            <person name="Hansen B.M."/>
            <person name="Andrup L."/>
            <person name="Young S.K."/>
            <person name="Zeng Q."/>
            <person name="Gargeya S."/>
            <person name="Fitzgerald M."/>
            <person name="Haas B."/>
            <person name="Abouelleil A."/>
            <person name="Alvarado L."/>
            <person name="Arachchi H.M."/>
            <person name="Berlin A."/>
            <person name="Chapman S.B."/>
            <person name="Goldberg J."/>
            <person name="Griggs A."/>
            <person name="Gujja S."/>
            <person name="Hansen M."/>
            <person name="Howarth C."/>
            <person name="Imamovic A."/>
            <person name="Larimer J."/>
            <person name="McCowen C."/>
            <person name="Montmayeur A."/>
            <person name="Murphy C."/>
            <person name="Neiman D."/>
            <person name="Pearson M."/>
            <person name="Priest M."/>
            <person name="Roberts A."/>
            <person name="Saif S."/>
            <person name="Shea T."/>
            <person name="Sisk P."/>
            <person name="Sykes S."/>
            <person name="Wortman J."/>
            <person name="Nusbaum C."/>
            <person name="Birren B."/>
        </authorList>
    </citation>
    <scope>NUCLEOTIDE SEQUENCE [LARGE SCALE GENOMIC DNA]</scope>
    <source>
        <strain evidence="2 3">HuA4-10</strain>
    </source>
</reference>
<gene>
    <name evidence="2" type="ORF">IGC_04863</name>
</gene>
<keyword evidence="1" id="KW-0472">Membrane</keyword>
<proteinExistence type="predicted"/>
<protein>
    <submittedName>
        <fullName evidence="2">Uncharacterized protein</fullName>
    </submittedName>
</protein>
<dbReference type="EMBL" id="AHEA01000041">
    <property type="protein sequence ID" value="EJQ74312.1"/>
    <property type="molecule type" value="Genomic_DNA"/>
</dbReference>